<gene>
    <name evidence="1" type="ORF">SERLA73DRAFT_155603</name>
</gene>
<sequence length="474" mass="53068">MSVFEPAVVKSLIKNSLPQNEKAVFENKWKTAVQKRVKTWTENRPTLSSKAQTAQFEWAANVVEYVDYIYKVTKVHGNKKLASTTAPQNVKIDIPLYGPQFIPPTYFHLEKRQFQPTIKPELTYLKPLNVIHPSFHKNLEKCPACGVTDGVAWSGWTSTGLRDLHGLQVEETALGYQLRCQRCGVTRDLYDLIFKLCPSTTSGGLAEHIKLSWTHVGLPTKLHEVTQPCNTSTLHPLNAADGQKEDSICKLSQSASKATVADTSGGRINMKLMKGGLLSIINKRNEIVSWTTAAMFGHINAPMPSTQVVLDVFYFMMRYLAAIVNGMENTHRSAVASNISEAIFKTPSTEGKSAEYRSKYEQEAYLQNMFEKWSRKGGVWSAAATKVHADQLAHVKKGCLSRTRQDLRSDGSHIEGSHKGWNSLMRSFPSGIEIFTALCHDFVYHRNICISINSGSTTPFIKSTYGSHHLRRCR</sequence>
<dbReference type="OrthoDB" id="2640715at2759"/>
<reference evidence="2" key="1">
    <citation type="journal article" date="2011" name="Science">
        <title>The plant cell wall-decomposing machinery underlies the functional diversity of forest fungi.</title>
        <authorList>
            <person name="Eastwood D.C."/>
            <person name="Floudas D."/>
            <person name="Binder M."/>
            <person name="Majcherczyk A."/>
            <person name="Schneider P."/>
            <person name="Aerts A."/>
            <person name="Asiegbu F.O."/>
            <person name="Baker S.E."/>
            <person name="Barry K."/>
            <person name="Bendiksby M."/>
            <person name="Blumentritt M."/>
            <person name="Coutinho P.M."/>
            <person name="Cullen D."/>
            <person name="de Vries R.P."/>
            <person name="Gathman A."/>
            <person name="Goodell B."/>
            <person name="Henrissat B."/>
            <person name="Ihrmark K."/>
            <person name="Kauserud H."/>
            <person name="Kohler A."/>
            <person name="LaButti K."/>
            <person name="Lapidus A."/>
            <person name="Lavin J.L."/>
            <person name="Lee Y.-H."/>
            <person name="Lindquist E."/>
            <person name="Lilly W."/>
            <person name="Lucas S."/>
            <person name="Morin E."/>
            <person name="Murat C."/>
            <person name="Oguiza J.A."/>
            <person name="Park J."/>
            <person name="Pisabarro A.G."/>
            <person name="Riley R."/>
            <person name="Rosling A."/>
            <person name="Salamov A."/>
            <person name="Schmidt O."/>
            <person name="Schmutz J."/>
            <person name="Skrede I."/>
            <person name="Stenlid J."/>
            <person name="Wiebenga A."/>
            <person name="Xie X."/>
            <person name="Kuees U."/>
            <person name="Hibbett D.S."/>
            <person name="Hoffmeister D."/>
            <person name="Hoegberg N."/>
            <person name="Martin F."/>
            <person name="Grigoriev I.V."/>
            <person name="Watkinson S.C."/>
        </authorList>
    </citation>
    <scope>NUCLEOTIDE SEQUENCE [LARGE SCALE GENOMIC DNA]</scope>
    <source>
        <strain evidence="2">strain S7.3</strain>
    </source>
</reference>
<dbReference type="HOGENOM" id="CLU_576414_0_0_1"/>
<evidence type="ECO:0000313" key="2">
    <source>
        <dbReference type="Proteomes" id="UP000008063"/>
    </source>
</evidence>
<dbReference type="AlphaFoldDB" id="F8QA15"/>
<dbReference type="OMA" id="QYCFATT"/>
<evidence type="ECO:0000313" key="1">
    <source>
        <dbReference type="EMBL" id="EGN94920.1"/>
    </source>
</evidence>
<protein>
    <submittedName>
        <fullName evidence="1">Uncharacterized protein</fullName>
    </submittedName>
</protein>
<organism evidence="2">
    <name type="scientific">Serpula lacrymans var. lacrymans (strain S7.3)</name>
    <name type="common">Dry rot fungus</name>
    <dbReference type="NCBI Taxonomy" id="936435"/>
    <lineage>
        <taxon>Eukaryota</taxon>
        <taxon>Fungi</taxon>
        <taxon>Dikarya</taxon>
        <taxon>Basidiomycota</taxon>
        <taxon>Agaricomycotina</taxon>
        <taxon>Agaricomycetes</taxon>
        <taxon>Agaricomycetidae</taxon>
        <taxon>Boletales</taxon>
        <taxon>Coniophorineae</taxon>
        <taxon>Serpulaceae</taxon>
        <taxon>Serpula</taxon>
    </lineage>
</organism>
<accession>F8QA15</accession>
<dbReference type="EMBL" id="GL945487">
    <property type="protein sequence ID" value="EGN94920.1"/>
    <property type="molecule type" value="Genomic_DNA"/>
</dbReference>
<name>F8QA15_SERL3</name>
<dbReference type="Proteomes" id="UP000008063">
    <property type="component" value="Unassembled WGS sequence"/>
</dbReference>
<dbReference type="InParanoid" id="F8QA15"/>
<keyword evidence="2" id="KW-1185">Reference proteome</keyword>
<proteinExistence type="predicted"/>